<dbReference type="InterPro" id="IPR036909">
    <property type="entry name" value="Cyt_c-like_dom_sf"/>
</dbReference>
<sequence>MINILPRRFISQPAFLNPEKLLTLRIESLRMKKWLVVIFIVISGAAFTRVLDLIPFELVHIPPSPQRLGGDSAKGYQYLTTGDYVKGGIPFSVFVMGMGKDSRNYLHREGKNEKLSHEYTAINAGNGEVLVAPNCLQCHAQVMDDQLYMGLGNSLIDFTQNEKLNIRNLKKVEAWLKLTAPKKYEASRSFIEITKAIGPYLSTEVRGVNAADRLAALLAAHRDPVTFKWIDTPALEIPQQLIPTDVPAWWLLKKKNAMFYNGFGRGDFGKFLMASNLLTVNDTSESREVDSHMPDVLAYIYSLQAPKFPGPIDEALAAEGKVLFDGNCSKCHGTYGDSISYPNLLVPQHIIKTDSLLFTSNYSNPQFVEWFNNSWFTKGDHPAKLEPYAGYIAPPLDGIWITAPYLHNGSVPDLESLLNSKLRPQYWSRDFDQPQYNHNNPGWAYKRHDKPGKKNIYNTDLPGYSNKGHYFGDKLTDKERKALIGYLKTL</sequence>
<feature type="domain" description="Cytochrome c" evidence="6">
    <location>
        <begin position="122"/>
        <end position="304"/>
    </location>
</feature>
<evidence type="ECO:0000313" key="7">
    <source>
        <dbReference type="EMBL" id="RZS69025.1"/>
    </source>
</evidence>
<reference evidence="7 8" key="1">
    <citation type="submission" date="2019-02" db="EMBL/GenBank/DDBJ databases">
        <title>Genomic Encyclopedia of Type Strains, Phase IV (KMG-IV): sequencing the most valuable type-strain genomes for metagenomic binning, comparative biology and taxonomic classification.</title>
        <authorList>
            <person name="Goeker M."/>
        </authorList>
    </citation>
    <scope>NUCLEOTIDE SEQUENCE [LARGE SCALE GENOMIC DNA]</scope>
    <source>
        <strain evidence="7 8">DSM 18116</strain>
    </source>
</reference>
<dbReference type="Pfam" id="PF21419">
    <property type="entry name" value="RoxA-like_Cyt-c"/>
    <property type="match status" value="1"/>
</dbReference>
<evidence type="ECO:0000256" key="1">
    <source>
        <dbReference type="ARBA" id="ARBA00022617"/>
    </source>
</evidence>
<dbReference type="GO" id="GO:0046872">
    <property type="term" value="F:metal ion binding"/>
    <property type="evidence" value="ECO:0007669"/>
    <property type="project" value="UniProtKB-KW"/>
</dbReference>
<organism evidence="7 8">
    <name type="scientific">Pseudobacter ginsenosidimutans</name>
    <dbReference type="NCBI Taxonomy" id="661488"/>
    <lineage>
        <taxon>Bacteria</taxon>
        <taxon>Pseudomonadati</taxon>
        <taxon>Bacteroidota</taxon>
        <taxon>Chitinophagia</taxon>
        <taxon>Chitinophagales</taxon>
        <taxon>Chitinophagaceae</taxon>
        <taxon>Pseudobacter</taxon>
    </lineage>
</organism>
<dbReference type="AlphaFoldDB" id="A0A4Q7ML00"/>
<evidence type="ECO:0000256" key="4">
    <source>
        <dbReference type="PROSITE-ProRule" id="PRU00433"/>
    </source>
</evidence>
<keyword evidence="5" id="KW-0812">Transmembrane</keyword>
<protein>
    <submittedName>
        <fullName evidence="7">Cytochrome c</fullName>
    </submittedName>
</protein>
<dbReference type="InterPro" id="IPR009056">
    <property type="entry name" value="Cyt_c-like_dom"/>
</dbReference>
<dbReference type="EMBL" id="SGXA01000003">
    <property type="protein sequence ID" value="RZS69025.1"/>
    <property type="molecule type" value="Genomic_DNA"/>
</dbReference>
<dbReference type="Gene3D" id="1.10.760.10">
    <property type="entry name" value="Cytochrome c-like domain"/>
    <property type="match status" value="1"/>
</dbReference>
<feature type="transmembrane region" description="Helical" evidence="5">
    <location>
        <begin position="34"/>
        <end position="56"/>
    </location>
</feature>
<feature type="domain" description="Cytochrome c" evidence="6">
    <location>
        <begin position="315"/>
        <end position="490"/>
    </location>
</feature>
<dbReference type="PROSITE" id="PS51007">
    <property type="entry name" value="CYTC"/>
    <property type="match status" value="2"/>
</dbReference>
<keyword evidence="5" id="KW-0472">Membrane</keyword>
<name>A0A4Q7ML00_9BACT</name>
<evidence type="ECO:0000256" key="5">
    <source>
        <dbReference type="SAM" id="Phobius"/>
    </source>
</evidence>
<dbReference type="SUPFAM" id="SSF46626">
    <property type="entry name" value="Cytochrome c"/>
    <property type="match status" value="1"/>
</dbReference>
<dbReference type="GO" id="GO:0004130">
    <property type="term" value="F:cytochrome-c peroxidase activity"/>
    <property type="evidence" value="ECO:0007669"/>
    <property type="project" value="TreeGrafter"/>
</dbReference>
<proteinExistence type="predicted"/>
<evidence type="ECO:0000256" key="3">
    <source>
        <dbReference type="ARBA" id="ARBA00023004"/>
    </source>
</evidence>
<gene>
    <name evidence="7" type="ORF">EV199_4849</name>
</gene>
<keyword evidence="2 4" id="KW-0479">Metal-binding</keyword>
<dbReference type="Proteomes" id="UP000293874">
    <property type="component" value="Unassembled WGS sequence"/>
</dbReference>
<keyword evidence="3 4" id="KW-0408">Iron</keyword>
<dbReference type="GO" id="GO:0020037">
    <property type="term" value="F:heme binding"/>
    <property type="evidence" value="ECO:0007669"/>
    <property type="project" value="InterPro"/>
</dbReference>
<keyword evidence="5" id="KW-1133">Transmembrane helix</keyword>
<keyword evidence="8" id="KW-1185">Reference proteome</keyword>
<accession>A0A4Q7ML00</accession>
<evidence type="ECO:0000259" key="6">
    <source>
        <dbReference type="PROSITE" id="PS51007"/>
    </source>
</evidence>
<evidence type="ECO:0000313" key="8">
    <source>
        <dbReference type="Proteomes" id="UP000293874"/>
    </source>
</evidence>
<dbReference type="PANTHER" id="PTHR30600">
    <property type="entry name" value="CYTOCHROME C PEROXIDASE-RELATED"/>
    <property type="match status" value="1"/>
</dbReference>
<dbReference type="PANTHER" id="PTHR30600:SF9">
    <property type="entry name" value="BLR7738 PROTEIN"/>
    <property type="match status" value="1"/>
</dbReference>
<dbReference type="GO" id="GO:0009055">
    <property type="term" value="F:electron transfer activity"/>
    <property type="evidence" value="ECO:0007669"/>
    <property type="project" value="InterPro"/>
</dbReference>
<evidence type="ECO:0000256" key="2">
    <source>
        <dbReference type="ARBA" id="ARBA00022723"/>
    </source>
</evidence>
<comment type="caution">
    <text evidence="7">The sequence shown here is derived from an EMBL/GenBank/DDBJ whole genome shotgun (WGS) entry which is preliminary data.</text>
</comment>
<dbReference type="InterPro" id="IPR051395">
    <property type="entry name" value="Cytochrome_c_Peroxidase/MauG"/>
</dbReference>
<keyword evidence="1 4" id="KW-0349">Heme</keyword>